<gene>
    <name evidence="1" type="ORF">EHF44_01145</name>
</gene>
<protein>
    <submittedName>
        <fullName evidence="1">Uncharacterized protein</fullName>
    </submittedName>
</protein>
<geneLocation type="plasmid" evidence="1">
    <name>unnamed1</name>
</geneLocation>
<name>A0A3G8GXQ6_9BURK</name>
<dbReference type="Proteomes" id="UP000270411">
    <property type="component" value="Plasmid unnamed1"/>
</dbReference>
<organism evidence="1 2">
    <name type="scientific">Cupriavidus pauculus</name>
    <dbReference type="NCBI Taxonomy" id="82633"/>
    <lineage>
        <taxon>Bacteria</taxon>
        <taxon>Pseudomonadati</taxon>
        <taxon>Pseudomonadota</taxon>
        <taxon>Betaproteobacteria</taxon>
        <taxon>Burkholderiales</taxon>
        <taxon>Burkholderiaceae</taxon>
        <taxon>Cupriavidus</taxon>
    </lineage>
</organism>
<evidence type="ECO:0000313" key="1">
    <source>
        <dbReference type="EMBL" id="AZG12112.1"/>
    </source>
</evidence>
<reference evidence="2" key="1">
    <citation type="submission" date="2018-11" db="EMBL/GenBank/DDBJ databases">
        <title>FDA dAtabase for Regulatory Grade micrObial Sequences (FDA-ARGOS): Supporting development and validation of Infectious Disease Dx tests.</title>
        <authorList>
            <person name="Goldberg B."/>
            <person name="Campos J."/>
            <person name="Tallon L."/>
            <person name="Sadzewicz L."/>
            <person name="Zhao X."/>
            <person name="Vavikolanu K."/>
            <person name="Mehta A."/>
            <person name="Aluvathingal J."/>
            <person name="Nadendla S."/>
            <person name="Geyer C."/>
            <person name="Nandy P."/>
            <person name="Yan Y."/>
            <person name="Sichtig H."/>
        </authorList>
    </citation>
    <scope>NUCLEOTIDE SEQUENCE [LARGE SCALE GENOMIC DNA]</scope>
    <source>
        <strain evidence="2">FDAARGOS_614</strain>
        <plasmid evidence="2">unnamed1</plasmid>
    </source>
</reference>
<dbReference type="AlphaFoldDB" id="A0A3G8GXQ6"/>
<accession>A0A3G8GXQ6</accession>
<evidence type="ECO:0000313" key="2">
    <source>
        <dbReference type="Proteomes" id="UP000270411"/>
    </source>
</evidence>
<sequence length="74" mass="8175">MILSAYTVDTTPVGFTPCWWPATSLGAATTVAKSLSERLGEDERYPNPFWVIDADNAPVCKFYRGKKYAPSESV</sequence>
<keyword evidence="1" id="KW-0614">Plasmid</keyword>
<dbReference type="OrthoDB" id="8966931at2"/>
<proteinExistence type="predicted"/>
<dbReference type="KEGG" id="cpau:EHF44_01145"/>
<dbReference type="EMBL" id="CP033968">
    <property type="protein sequence ID" value="AZG12112.1"/>
    <property type="molecule type" value="Genomic_DNA"/>
</dbReference>